<evidence type="ECO:0000256" key="1">
    <source>
        <dbReference type="SAM" id="MobiDB-lite"/>
    </source>
</evidence>
<organism evidence="3 4">
    <name type="scientific">Fonsecaea monophora</name>
    <dbReference type="NCBI Taxonomy" id="254056"/>
    <lineage>
        <taxon>Eukaryota</taxon>
        <taxon>Fungi</taxon>
        <taxon>Dikarya</taxon>
        <taxon>Ascomycota</taxon>
        <taxon>Pezizomycotina</taxon>
        <taxon>Eurotiomycetes</taxon>
        <taxon>Chaetothyriomycetidae</taxon>
        <taxon>Chaetothyriales</taxon>
        <taxon>Herpotrichiellaceae</taxon>
        <taxon>Fonsecaea</taxon>
    </lineage>
</organism>
<dbReference type="SUPFAM" id="SSF81901">
    <property type="entry name" value="HCP-like"/>
    <property type="match status" value="1"/>
</dbReference>
<feature type="domain" description="CHAT" evidence="2">
    <location>
        <begin position="773"/>
        <end position="1076"/>
    </location>
</feature>
<dbReference type="Gene3D" id="1.25.40.10">
    <property type="entry name" value="Tetratricopeptide repeat domain"/>
    <property type="match status" value="2"/>
</dbReference>
<dbReference type="RefSeq" id="XP_022510786.1">
    <property type="nucleotide sequence ID" value="XM_022656824.1"/>
</dbReference>
<gene>
    <name evidence="3" type="ORF">AYO21_06865</name>
</gene>
<sequence length="1077" mass="118811">MEFNFSRTESLVDANASVEASRDLLDLLQTGPDEDVEALSQAYHNLSVALSSRRQLPENQKQARDLDEAITKSSKAVSIATRCGSPELSEYRSQLGRLLRIRSANQRSEDLARTDIQGAVSVLNDAVTAARTANRGLDSVCNAYGSALQARYEHLGDPEDLKQAIRAHEEAANHATDGDIRGGCLSNLANARLRLFEHNGSVDDIELNNALEESKEAVELTSQTCHDRPGRLVNLSNALQMKFEHGGKDRDHYLFSAVEKSRDAVSAARAIRPDRLDHGECLGSLGLTLTRLFERTHSEQHLSDAIKSLRKAVGILSKIGENTSKYEYSLACCLKMRGTCQDLDDAIKALEKAIEQTPMGHKDQLAYLTVKANVYGAKYSIENVFDDLDEMVRLSQLVVDQSKTQDIAQFRGAYQTNLAVALAKRHRAKSDSKSSEKEEEEEEEAFSDLDFAIQVQEAALSTEFAAEDHPMRATCLHNLGMFLADRYAASGEKRREDRIRAIEVHIEALNIESADPSQRIKSGRRAMHLIRFGNPKLSAKVMQLAVELLPLVSPAALDWDDQQRQLKDYAGLASRAAVMALEAKWPDYNALRLLEIGRGVMITLQLGLRADLESVEKADKNLAARFKKLRNELNAAPTSLLQSIPSWQGKERAIENRENRHEIWQELQKVECLIREHDELRSFNDALPEEEMAKLQSHEHIVVFNVDKIRSDAFLVTRGSIRAILLPNLKLTDIEKYAKMIRDLTKGTGRPFVVAGEANQSQSSKIEEITIERILKWLWDTAVQKILAELGIIKPLSPIGEEPFAGAKEQPQRIWWVTSGWLSMLPIHAAGDYSSPGSTTNALDMVISSYAPTLKSRKHAVEKAEKLSADPITQALLVSAKGASGLKPLLGAEIEVDRLEKKLGSLSINCLLPPAPTKSETILALQQCQLCHFACHGYSHPSNPSSSLLAVSDQARLPMREVAALNLSSARLAYLSACFVADNRAEDLLDESLHLAAAFLLAGFPFVVGTLWRIQDLKSAMVADKFYSAIVNAGATAGLDIGRSAAALNRATRILRKELGGGADKASIWAPYIHLGA</sequence>
<dbReference type="InterPro" id="IPR024983">
    <property type="entry name" value="CHAT_dom"/>
</dbReference>
<accession>A0A177F3C7</accession>
<dbReference type="AlphaFoldDB" id="A0A177F3C7"/>
<dbReference type="OrthoDB" id="9991317at2759"/>
<feature type="region of interest" description="Disordered" evidence="1">
    <location>
        <begin position="427"/>
        <end position="446"/>
    </location>
</feature>
<dbReference type="Pfam" id="PF12770">
    <property type="entry name" value="CHAT"/>
    <property type="match status" value="1"/>
</dbReference>
<comment type="caution">
    <text evidence="3">The sequence shown here is derived from an EMBL/GenBank/DDBJ whole genome shotgun (WGS) entry which is preliminary data.</text>
</comment>
<dbReference type="EMBL" id="LVKK01000050">
    <property type="protein sequence ID" value="OAG38834.1"/>
    <property type="molecule type" value="Genomic_DNA"/>
</dbReference>
<proteinExistence type="predicted"/>
<protein>
    <recommendedName>
        <fullName evidence="2">CHAT domain-containing protein</fullName>
    </recommendedName>
</protein>
<dbReference type="Proteomes" id="UP000077002">
    <property type="component" value="Unassembled WGS sequence"/>
</dbReference>
<feature type="compositionally biased region" description="Acidic residues" evidence="1">
    <location>
        <begin position="437"/>
        <end position="446"/>
    </location>
</feature>
<evidence type="ECO:0000313" key="3">
    <source>
        <dbReference type="EMBL" id="OAG38834.1"/>
    </source>
</evidence>
<reference evidence="3 4" key="1">
    <citation type="submission" date="2016-03" db="EMBL/GenBank/DDBJ databases">
        <title>Draft genome sequence of the Fonsecaea monophora CBS 269.37.</title>
        <authorList>
            <person name="Bombassaro A."/>
            <person name="Vinicius W.A."/>
            <person name="De Hoog S."/>
            <person name="Sun J."/>
            <person name="Souza E.M."/>
            <person name="Raittz R.T."/>
            <person name="Costa F."/>
            <person name="Leao A.C."/>
            <person name="Tadra-Sfeir M.Z."/>
            <person name="Baura V."/>
            <person name="Balsanelli E."/>
            <person name="Pedrosa F.O."/>
            <person name="Moreno L.F."/>
            <person name="Steffens M.B."/>
            <person name="Xi L."/>
            <person name="Bocca A.L."/>
            <person name="Felipe M.S."/>
            <person name="Teixeira M."/>
            <person name="Telles Filho F.Q."/>
            <person name="Azevedo C.M."/>
            <person name="Gomes R."/>
            <person name="Vicente V.A."/>
        </authorList>
    </citation>
    <scope>NUCLEOTIDE SEQUENCE [LARGE SCALE GENOMIC DNA]</scope>
    <source>
        <strain evidence="3 4">CBS 269.37</strain>
    </source>
</reference>
<dbReference type="InterPro" id="IPR011990">
    <property type="entry name" value="TPR-like_helical_dom_sf"/>
</dbReference>
<name>A0A177F3C7_9EURO</name>
<keyword evidence="4" id="KW-1185">Reference proteome</keyword>
<evidence type="ECO:0000313" key="4">
    <source>
        <dbReference type="Proteomes" id="UP000077002"/>
    </source>
</evidence>
<evidence type="ECO:0000259" key="2">
    <source>
        <dbReference type="Pfam" id="PF12770"/>
    </source>
</evidence>
<dbReference type="GeneID" id="34602023"/>